<dbReference type="Proteomes" id="UP001163726">
    <property type="component" value="Chromosome"/>
</dbReference>
<evidence type="ECO:0000313" key="2">
    <source>
        <dbReference type="Proteomes" id="UP001163726"/>
    </source>
</evidence>
<dbReference type="RefSeq" id="WP_268074904.1">
    <property type="nucleotide sequence ID" value="NZ_CP109965.1"/>
</dbReference>
<organism evidence="1 2">
    <name type="scientific">Catenovulum adriaticum</name>
    <dbReference type="NCBI Taxonomy" id="2984846"/>
    <lineage>
        <taxon>Bacteria</taxon>
        <taxon>Pseudomonadati</taxon>
        <taxon>Pseudomonadota</taxon>
        <taxon>Gammaproteobacteria</taxon>
        <taxon>Alteromonadales</taxon>
        <taxon>Alteromonadaceae</taxon>
        <taxon>Catenovulum</taxon>
    </lineage>
</organism>
<dbReference type="Pfam" id="PF05159">
    <property type="entry name" value="Capsule_synth"/>
    <property type="match status" value="1"/>
</dbReference>
<evidence type="ECO:0000313" key="1">
    <source>
        <dbReference type="EMBL" id="WAJ70554.1"/>
    </source>
</evidence>
<accession>A0ABY7AM37</accession>
<protein>
    <submittedName>
        <fullName evidence="1">Uncharacterized protein</fullName>
    </submittedName>
</protein>
<gene>
    <name evidence="1" type="ORF">OLW01_01675</name>
</gene>
<keyword evidence="2" id="KW-1185">Reference proteome</keyword>
<dbReference type="EMBL" id="CP109965">
    <property type="protein sequence ID" value="WAJ70554.1"/>
    <property type="molecule type" value="Genomic_DNA"/>
</dbReference>
<name>A0ABY7AM37_9ALTE</name>
<dbReference type="InterPro" id="IPR007833">
    <property type="entry name" value="Capsule_polysaccharide_synth"/>
</dbReference>
<sequence>MGRANYDIPGLTSIQPLELFWQKPCVVDSEFFEVYKEALKAHTQINGSFYRNIDLTCTQVIEYLQLNQVKVENVYQAPTQVDVIEKPAVIEQAPLRAVN</sequence>
<reference evidence="1" key="1">
    <citation type="submission" date="2022-10" db="EMBL/GenBank/DDBJ databases">
        <title>Catenovulum adriacola sp. nov. isolated in the Harbour of Susak.</title>
        <authorList>
            <person name="Schoch T."/>
            <person name="Reich S.J."/>
            <person name="Stoeferle S."/>
            <person name="Flaiz M."/>
            <person name="Kazda M."/>
            <person name="Riedel C.U."/>
            <person name="Duerre P."/>
        </authorList>
    </citation>
    <scope>NUCLEOTIDE SEQUENCE</scope>
    <source>
        <strain evidence="1">TS8</strain>
    </source>
</reference>
<proteinExistence type="predicted"/>